<dbReference type="EMBL" id="VIIS01000228">
    <property type="protein sequence ID" value="KAF0311585.1"/>
    <property type="molecule type" value="Genomic_DNA"/>
</dbReference>
<keyword evidence="4" id="KW-1185">Reference proteome</keyword>
<dbReference type="PANTHER" id="PTHR13349">
    <property type="entry name" value="TRANSLATION MACHINERY-ASSOCIATED PROTEIN 16"/>
    <property type="match status" value="1"/>
</dbReference>
<feature type="region of interest" description="Disordered" evidence="2">
    <location>
        <begin position="166"/>
        <end position="197"/>
    </location>
</feature>
<name>A0A6A4X6F4_AMPAM</name>
<dbReference type="InterPro" id="IPR021346">
    <property type="entry name" value="Tma16"/>
</dbReference>
<organism evidence="3 4">
    <name type="scientific">Amphibalanus amphitrite</name>
    <name type="common">Striped barnacle</name>
    <name type="synonym">Balanus amphitrite</name>
    <dbReference type="NCBI Taxonomy" id="1232801"/>
    <lineage>
        <taxon>Eukaryota</taxon>
        <taxon>Metazoa</taxon>
        <taxon>Ecdysozoa</taxon>
        <taxon>Arthropoda</taxon>
        <taxon>Crustacea</taxon>
        <taxon>Multicrustacea</taxon>
        <taxon>Cirripedia</taxon>
        <taxon>Thoracica</taxon>
        <taxon>Thoracicalcarea</taxon>
        <taxon>Balanomorpha</taxon>
        <taxon>Balanoidea</taxon>
        <taxon>Balanidae</taxon>
        <taxon>Amphibalaninae</taxon>
        <taxon>Amphibalanus</taxon>
    </lineage>
</organism>
<comment type="caution">
    <text evidence="3">The sequence shown here is derived from an EMBL/GenBank/DDBJ whole genome shotgun (WGS) entry which is preliminary data.</text>
</comment>
<evidence type="ECO:0000313" key="3">
    <source>
        <dbReference type="EMBL" id="KAF0311584.1"/>
    </source>
</evidence>
<gene>
    <name evidence="3" type="primary">tma16_1</name>
    <name evidence="3" type="ORF">FJT64_017615</name>
</gene>
<dbReference type="PANTHER" id="PTHR13349:SF2">
    <property type="entry name" value="TRANSLATION MACHINERY-ASSOCIATED PROTEIN 16"/>
    <property type="match status" value="1"/>
</dbReference>
<accession>A0A6A4X6F4</accession>
<sequence>MGKLEKKKEPKLVHPNSRKAAAIVKKKIKTARREQKKERGHQHLRLLSERLVWFRDNLPAEKQRFTVEQTHQLIEQYIARHTAELEQLRGRAAPRGPAGRRAKPPQRLAALEATLRAETDEFTQGGIEVADLTNEEAVLYLRAWDGQVKLVPQIKTRRFIRGRLAEPAANKASETGQQMAEEAVSGESETEEMNGDS</sequence>
<dbReference type="InterPro" id="IPR038356">
    <property type="entry name" value="Tma16_sf"/>
</dbReference>
<dbReference type="OrthoDB" id="270284at2759"/>
<protein>
    <submittedName>
        <fullName evidence="3">Translation machinery-associated protein 16</fullName>
    </submittedName>
</protein>
<evidence type="ECO:0000256" key="2">
    <source>
        <dbReference type="SAM" id="MobiDB-lite"/>
    </source>
</evidence>
<dbReference type="Proteomes" id="UP000440578">
    <property type="component" value="Unassembled WGS sequence"/>
</dbReference>
<feature type="compositionally biased region" description="Acidic residues" evidence="2">
    <location>
        <begin position="188"/>
        <end position="197"/>
    </location>
</feature>
<evidence type="ECO:0000256" key="1">
    <source>
        <dbReference type="ARBA" id="ARBA00034127"/>
    </source>
</evidence>
<proteinExistence type="inferred from homology"/>
<dbReference type="AlphaFoldDB" id="A0A6A4X6F4"/>
<dbReference type="GO" id="GO:0005634">
    <property type="term" value="C:nucleus"/>
    <property type="evidence" value="ECO:0007669"/>
    <property type="project" value="TreeGrafter"/>
</dbReference>
<comment type="similarity">
    <text evidence="1">Belongs to the TMA16 family.</text>
</comment>
<dbReference type="EMBL" id="VIIS01000228">
    <property type="protein sequence ID" value="KAF0311584.1"/>
    <property type="molecule type" value="Genomic_DNA"/>
</dbReference>
<dbReference type="Pfam" id="PF11176">
    <property type="entry name" value="Tma16"/>
    <property type="match status" value="1"/>
</dbReference>
<dbReference type="Gene3D" id="1.20.1440.170">
    <property type="entry name" value="Translation machinery-associated protein 16-like"/>
    <property type="match status" value="1"/>
</dbReference>
<evidence type="ECO:0000313" key="4">
    <source>
        <dbReference type="Proteomes" id="UP000440578"/>
    </source>
</evidence>
<reference evidence="3 4" key="1">
    <citation type="submission" date="2019-07" db="EMBL/GenBank/DDBJ databases">
        <title>Draft genome assembly of a fouling barnacle, Amphibalanus amphitrite (Darwin, 1854): The first reference genome for Thecostraca.</title>
        <authorList>
            <person name="Kim W."/>
        </authorList>
    </citation>
    <scope>NUCLEOTIDE SEQUENCE [LARGE SCALE GENOMIC DNA]</scope>
    <source>
        <strain evidence="3">SNU_AA5</strain>
        <tissue evidence="3">Soma without cirri and trophi</tissue>
    </source>
</reference>